<reference evidence="2 3" key="1">
    <citation type="journal article" date="2019" name="Syst. Appl. Microbiol.">
        <title>New species of pathogenic Pseudomonas isolated from citrus in Tunisia: Proposal of Pseudomonas kairouanensis sp. nov. and Pseudomonas nabeulensis sp. nov.</title>
        <authorList>
            <person name="Oueslati M."/>
            <person name="Mulet M."/>
            <person name="Gomila M."/>
            <person name="Berge O."/>
            <person name="Hajlaoui M.R."/>
            <person name="Lalucat J."/>
            <person name="Sadfi-Zouaoui N."/>
            <person name="Garcia-Valdes E."/>
        </authorList>
    </citation>
    <scope>NUCLEOTIDE SEQUENCE [LARGE SCALE GENOMIC DNA]</scope>
    <source>
        <strain evidence="2 3">E10B</strain>
    </source>
</reference>
<evidence type="ECO:0000313" key="3">
    <source>
        <dbReference type="Proteomes" id="UP000297734"/>
    </source>
</evidence>
<organism evidence="2 3">
    <name type="scientific">Pseudomonas nabeulensis</name>
    <dbReference type="NCBI Taxonomy" id="2293833"/>
    <lineage>
        <taxon>Bacteria</taxon>
        <taxon>Pseudomonadati</taxon>
        <taxon>Pseudomonadota</taxon>
        <taxon>Gammaproteobacteria</taxon>
        <taxon>Pseudomonadales</taxon>
        <taxon>Pseudomonadaceae</taxon>
        <taxon>Pseudomonas</taxon>
    </lineage>
</organism>
<comment type="caution">
    <text evidence="2">The sequence shown here is derived from an EMBL/GenBank/DDBJ whole genome shotgun (WGS) entry which is preliminary data.</text>
</comment>
<feature type="region of interest" description="Disordered" evidence="1">
    <location>
        <begin position="236"/>
        <end position="264"/>
    </location>
</feature>
<sequence length="264" mass="28488">MSIQSMVWALEQQEIKDSTCRHVLLCLANYAGSDGRGAFPSALTLATDTGLSERTVRYKLDALEAVGLIKRGNQSIAAAYIDRHDRRPVVYDLIEKRGAPDAPRSERGADEDATGCSSEQIGVQMKTERGAAAAPNTSSIRHLSVNKPIGDKSPDHKGRKSKFDPLTAKPANASDQAWADFCEMRKAKRAPLTLRACELIAKKLANHPEPDAVLNKSTTSSWSDIYPESVLPGAGAKTGKPSAFNNLPNHTPDMYQGGEDGPAF</sequence>
<protein>
    <submittedName>
        <fullName evidence="2">Helix-turn-helix domain-containing protein</fullName>
    </submittedName>
</protein>
<accession>A0A4Z0B3T1</accession>
<dbReference type="EMBL" id="QUZT01000029">
    <property type="protein sequence ID" value="TFY92984.1"/>
    <property type="molecule type" value="Genomic_DNA"/>
</dbReference>
<proteinExistence type="predicted"/>
<dbReference type="InterPro" id="IPR036388">
    <property type="entry name" value="WH-like_DNA-bd_sf"/>
</dbReference>
<dbReference type="OrthoDB" id="6880885at2"/>
<evidence type="ECO:0000256" key="1">
    <source>
        <dbReference type="SAM" id="MobiDB-lite"/>
    </source>
</evidence>
<feature type="compositionally biased region" description="Basic and acidic residues" evidence="1">
    <location>
        <begin position="95"/>
        <end position="110"/>
    </location>
</feature>
<dbReference type="Proteomes" id="UP000297734">
    <property type="component" value="Unassembled WGS sequence"/>
</dbReference>
<feature type="region of interest" description="Disordered" evidence="1">
    <location>
        <begin position="95"/>
        <end position="170"/>
    </location>
</feature>
<dbReference type="Gene3D" id="1.10.10.10">
    <property type="entry name" value="Winged helix-like DNA-binding domain superfamily/Winged helix DNA-binding domain"/>
    <property type="match status" value="1"/>
</dbReference>
<gene>
    <name evidence="2" type="ORF">DYL61_16450</name>
</gene>
<evidence type="ECO:0000313" key="2">
    <source>
        <dbReference type="EMBL" id="TFY92984.1"/>
    </source>
</evidence>
<name>A0A4Z0B3T1_9PSED</name>
<dbReference type="RefSeq" id="WP_135309190.1">
    <property type="nucleotide sequence ID" value="NZ_QUZT01000029.1"/>
</dbReference>
<dbReference type="AlphaFoldDB" id="A0A4Z0B3T1"/>
<keyword evidence="3" id="KW-1185">Reference proteome</keyword>
<dbReference type="Pfam" id="PF13730">
    <property type="entry name" value="HTH_36"/>
    <property type="match status" value="1"/>
</dbReference>